<dbReference type="Pfam" id="PF09656">
    <property type="entry name" value="PGPGW"/>
    <property type="match status" value="1"/>
</dbReference>
<dbReference type="EMBL" id="BAAASK010000001">
    <property type="protein sequence ID" value="GAA2666455.1"/>
    <property type="molecule type" value="Genomic_DNA"/>
</dbReference>
<keyword evidence="1" id="KW-0472">Membrane</keyword>
<keyword evidence="3" id="KW-1185">Reference proteome</keyword>
<keyword evidence="1" id="KW-1133">Transmembrane helix</keyword>
<protein>
    <submittedName>
        <fullName evidence="2">PGPGW domain-containing protein</fullName>
    </submittedName>
</protein>
<accession>A0ABN3S2K0</accession>
<feature type="transmembrane region" description="Helical" evidence="1">
    <location>
        <begin position="111"/>
        <end position="133"/>
    </location>
</feature>
<evidence type="ECO:0000313" key="3">
    <source>
        <dbReference type="Proteomes" id="UP001499989"/>
    </source>
</evidence>
<proteinExistence type="predicted"/>
<evidence type="ECO:0000313" key="2">
    <source>
        <dbReference type="EMBL" id="GAA2666455.1"/>
    </source>
</evidence>
<dbReference type="Proteomes" id="UP001499989">
    <property type="component" value="Unassembled WGS sequence"/>
</dbReference>
<name>A0ABN3S2K0_9ACTN</name>
<dbReference type="InterPro" id="IPR019099">
    <property type="entry name" value="Uncharacterised_PGPGW_TM"/>
</dbReference>
<keyword evidence="1" id="KW-0812">Transmembrane</keyword>
<organism evidence="2 3">
    <name type="scientific">Streptomyces violaceolatus</name>
    <dbReference type="NCBI Taxonomy" id="67378"/>
    <lineage>
        <taxon>Bacteria</taxon>
        <taxon>Bacillati</taxon>
        <taxon>Actinomycetota</taxon>
        <taxon>Actinomycetes</taxon>
        <taxon>Kitasatosporales</taxon>
        <taxon>Streptomycetaceae</taxon>
        <taxon>Streptomyces</taxon>
        <taxon>Streptomyces violaceoruber group</taxon>
    </lineage>
</organism>
<comment type="caution">
    <text evidence="2">The sequence shown here is derived from an EMBL/GenBank/DDBJ whole genome shotgun (WGS) entry which is preliminary data.</text>
</comment>
<sequence length="153" mass="15903">MPTAGEWGAMARGVESIRRTALGALGAVLLLIGVALLVLPGPGLLLVFAGVVLLARAVPALDRFVAPVRVRAMRAAEESVSSRWRIAGSVLVGLFLLAAGAAWGLVPELPYSGWATGASLIISGFVLFALLGWSHRRVRAARRGSPPASEGTR</sequence>
<gene>
    <name evidence="2" type="ORF">GCM10010310_01370</name>
</gene>
<evidence type="ECO:0000256" key="1">
    <source>
        <dbReference type="SAM" id="Phobius"/>
    </source>
</evidence>
<reference evidence="2 3" key="1">
    <citation type="journal article" date="2019" name="Int. J. Syst. Evol. Microbiol.">
        <title>The Global Catalogue of Microorganisms (GCM) 10K type strain sequencing project: providing services to taxonomists for standard genome sequencing and annotation.</title>
        <authorList>
            <consortium name="The Broad Institute Genomics Platform"/>
            <consortium name="The Broad Institute Genome Sequencing Center for Infectious Disease"/>
            <person name="Wu L."/>
            <person name="Ma J."/>
        </authorList>
    </citation>
    <scope>NUCLEOTIDE SEQUENCE [LARGE SCALE GENOMIC DNA]</scope>
    <source>
        <strain evidence="2 3">JCM 4531</strain>
    </source>
</reference>
<feature type="transmembrane region" description="Helical" evidence="1">
    <location>
        <begin position="45"/>
        <end position="65"/>
    </location>
</feature>
<feature type="transmembrane region" description="Helical" evidence="1">
    <location>
        <begin position="86"/>
        <end position="105"/>
    </location>
</feature>
<feature type="transmembrane region" description="Helical" evidence="1">
    <location>
        <begin position="21"/>
        <end position="39"/>
    </location>
</feature>